<dbReference type="EMBL" id="LZSX01000003">
    <property type="protein sequence ID" value="OBB89112.1"/>
    <property type="molecule type" value="Genomic_DNA"/>
</dbReference>
<dbReference type="GO" id="GO:0051920">
    <property type="term" value="F:peroxiredoxin activity"/>
    <property type="evidence" value="ECO:0007669"/>
    <property type="project" value="InterPro"/>
</dbReference>
<sequence>MSRIPPLPAERLPAETQDFLQRRGALNVFRLLATAPRVFGGWTKMTDELLSSPTFSLREREMVTLRVAYLQRCPYELAQHTDIAKRTQSGISGQQIAALLSDGQLTQTCFDEAELDVLNFVSDLCTTHHVDIESFTRVHALLGTDGITELLMLVGLYYGLALVLNATELDIDDHVRLHV</sequence>
<gene>
    <name evidence="2" type="ORF">A5760_22985</name>
</gene>
<dbReference type="Pfam" id="PF02627">
    <property type="entry name" value="CMD"/>
    <property type="match status" value="1"/>
</dbReference>
<evidence type="ECO:0000313" key="3">
    <source>
        <dbReference type="Proteomes" id="UP000091914"/>
    </source>
</evidence>
<dbReference type="AlphaFoldDB" id="A0A1A0W0W7"/>
<dbReference type="RefSeq" id="WP_064877123.1">
    <property type="nucleotide sequence ID" value="NZ_LZSX01000003.1"/>
</dbReference>
<protein>
    <recommendedName>
        <fullName evidence="1">Carboxymuconolactone decarboxylase-like domain-containing protein</fullName>
    </recommendedName>
</protein>
<dbReference type="Gene3D" id="1.20.1290.10">
    <property type="entry name" value="AhpD-like"/>
    <property type="match status" value="1"/>
</dbReference>
<dbReference type="SUPFAM" id="SSF69118">
    <property type="entry name" value="AhpD-like"/>
    <property type="match status" value="1"/>
</dbReference>
<feature type="domain" description="Carboxymuconolactone decarboxylase-like" evidence="1">
    <location>
        <begin position="36"/>
        <end position="120"/>
    </location>
</feature>
<evidence type="ECO:0000313" key="2">
    <source>
        <dbReference type="EMBL" id="OBB89112.1"/>
    </source>
</evidence>
<organism evidence="2 3">
    <name type="scientific">Mycobacterium colombiense</name>
    <dbReference type="NCBI Taxonomy" id="339268"/>
    <lineage>
        <taxon>Bacteria</taxon>
        <taxon>Bacillati</taxon>
        <taxon>Actinomycetota</taxon>
        <taxon>Actinomycetes</taxon>
        <taxon>Mycobacteriales</taxon>
        <taxon>Mycobacteriaceae</taxon>
        <taxon>Mycobacterium</taxon>
        <taxon>Mycobacterium avium complex (MAC)</taxon>
    </lineage>
</organism>
<reference evidence="2 3" key="1">
    <citation type="submission" date="2016-06" db="EMBL/GenBank/DDBJ databases">
        <authorList>
            <person name="Kjaerup R.B."/>
            <person name="Dalgaard T.S."/>
            <person name="Juul-Madsen H.R."/>
        </authorList>
    </citation>
    <scope>NUCLEOTIDE SEQUENCE [LARGE SCALE GENOMIC DNA]</scope>
    <source>
        <strain evidence="2 3">852002-51834_SCH5396731</strain>
    </source>
</reference>
<dbReference type="Proteomes" id="UP000091914">
    <property type="component" value="Unassembled WGS sequence"/>
</dbReference>
<name>A0A1A0W0W7_9MYCO</name>
<comment type="caution">
    <text evidence="2">The sequence shown here is derived from an EMBL/GenBank/DDBJ whole genome shotgun (WGS) entry which is preliminary data.</text>
</comment>
<proteinExistence type="predicted"/>
<accession>A0A1A0W0W7</accession>
<dbReference type="PANTHER" id="PTHR34846">
    <property type="entry name" value="4-CARBOXYMUCONOLACTONE DECARBOXYLASE FAMILY PROTEIN (AFU_ORTHOLOGUE AFUA_6G11590)"/>
    <property type="match status" value="1"/>
</dbReference>
<dbReference type="PANTHER" id="PTHR34846:SF5">
    <property type="entry name" value="CARBOXYMUCONOLACTONE DECARBOXYLASE-LIKE DOMAIN-CONTAINING PROTEIN"/>
    <property type="match status" value="1"/>
</dbReference>
<evidence type="ECO:0000259" key="1">
    <source>
        <dbReference type="Pfam" id="PF02627"/>
    </source>
</evidence>
<dbReference type="OrthoDB" id="4704294at2"/>
<dbReference type="InterPro" id="IPR029032">
    <property type="entry name" value="AhpD-like"/>
</dbReference>
<dbReference type="InterPro" id="IPR003779">
    <property type="entry name" value="CMD-like"/>
</dbReference>